<reference evidence="1 2" key="1">
    <citation type="submission" date="2016-04" db="EMBL/GenBank/DDBJ databases">
        <title>Deep-sea bacteria in the southern Pacific.</title>
        <authorList>
            <person name="Tang K."/>
        </authorList>
    </citation>
    <scope>NUCLEOTIDE SEQUENCE [LARGE SCALE GENOMIC DNA]</scope>
    <source>
        <strain evidence="1 2">JLT2014</strain>
    </source>
</reference>
<dbReference type="KEGG" id="paby:Ga0080574_TMP4789"/>
<name>A0A1P8V0E8_9RHOB</name>
<dbReference type="SUPFAM" id="SSF53474">
    <property type="entry name" value="alpha/beta-Hydrolases"/>
    <property type="match status" value="1"/>
</dbReference>
<keyword evidence="1" id="KW-0378">Hydrolase</keyword>
<sequence>MKSERVFDGALLRADLFKGGNKRLFVSFRQRIGEPGDFDTVRPVRAFTARGYAHLHIQSRWNDWFVNDETQALEAVLRELAQRFRRVVSMGFSMGGYGAFRFSAALNIAQVIAISPQISIAPELVPFDRRYRREAEGFDAALGDLARHGSPALRGAVLCDPFVANDLRHALMAQVIFPRLRICRLAGGGHPPTRVLRQGGFFPQMQAELVHGGVDAARLIAGHRAARRLSPSYFDHMRRVAERHGRPALAARFTALGAAAVPVVNKG</sequence>
<dbReference type="Proteomes" id="UP000187059">
    <property type="component" value="Chromosome"/>
</dbReference>
<dbReference type="STRING" id="1250539.Ga0080574_TMP4789"/>
<keyword evidence="2" id="KW-1185">Reference proteome</keyword>
<protein>
    <submittedName>
        <fullName evidence="1">Alpha/beta hydrolase family protein</fullName>
    </submittedName>
</protein>
<dbReference type="EMBL" id="CP015093">
    <property type="protein sequence ID" value="APZ55123.1"/>
    <property type="molecule type" value="Genomic_DNA"/>
</dbReference>
<evidence type="ECO:0000313" key="2">
    <source>
        <dbReference type="Proteomes" id="UP000187059"/>
    </source>
</evidence>
<dbReference type="InterPro" id="IPR029058">
    <property type="entry name" value="AB_hydrolase_fold"/>
</dbReference>
<dbReference type="OrthoDB" id="7247356at2"/>
<organism evidence="1 2">
    <name type="scientific">Salipiger abyssi</name>
    <dbReference type="NCBI Taxonomy" id="1250539"/>
    <lineage>
        <taxon>Bacteria</taxon>
        <taxon>Pseudomonadati</taxon>
        <taxon>Pseudomonadota</taxon>
        <taxon>Alphaproteobacteria</taxon>
        <taxon>Rhodobacterales</taxon>
        <taxon>Roseobacteraceae</taxon>
        <taxon>Salipiger</taxon>
    </lineage>
</organism>
<accession>A0A1P8V0E8</accession>
<dbReference type="GO" id="GO:0016787">
    <property type="term" value="F:hydrolase activity"/>
    <property type="evidence" value="ECO:0007669"/>
    <property type="project" value="UniProtKB-KW"/>
</dbReference>
<dbReference type="AlphaFoldDB" id="A0A1P8V0E8"/>
<gene>
    <name evidence="1" type="ORF">Ga0080574_TMP4789</name>
</gene>
<dbReference type="RefSeq" id="WP_076705580.1">
    <property type="nucleotide sequence ID" value="NZ_CP015093.1"/>
</dbReference>
<evidence type="ECO:0000313" key="1">
    <source>
        <dbReference type="EMBL" id="APZ55123.1"/>
    </source>
</evidence>
<proteinExistence type="predicted"/>
<dbReference type="Gene3D" id="3.40.50.1820">
    <property type="entry name" value="alpha/beta hydrolase"/>
    <property type="match status" value="1"/>
</dbReference>